<dbReference type="EMBL" id="VVIW01000001">
    <property type="protein sequence ID" value="NHZ38906.1"/>
    <property type="molecule type" value="Genomic_DNA"/>
</dbReference>
<dbReference type="RefSeq" id="WP_167074070.1">
    <property type="nucleotide sequence ID" value="NZ_VVIW01000001.1"/>
</dbReference>
<keyword evidence="3" id="KW-1185">Reference proteome</keyword>
<name>A0ABX0LVN1_9BURK</name>
<comment type="caution">
    <text evidence="2">The sequence shown here is derived from an EMBL/GenBank/DDBJ whole genome shotgun (WGS) entry which is preliminary data.</text>
</comment>
<dbReference type="Proteomes" id="UP000819052">
    <property type="component" value="Unassembled WGS sequence"/>
</dbReference>
<dbReference type="Pfam" id="PF01323">
    <property type="entry name" value="DSBA"/>
    <property type="match status" value="1"/>
</dbReference>
<accession>A0ABX0LVN1</accession>
<evidence type="ECO:0000259" key="1">
    <source>
        <dbReference type="Pfam" id="PF01323"/>
    </source>
</evidence>
<organism evidence="2 3">
    <name type="scientific">Massilia aquatica</name>
    <dbReference type="NCBI Taxonomy" id="2609000"/>
    <lineage>
        <taxon>Bacteria</taxon>
        <taxon>Pseudomonadati</taxon>
        <taxon>Pseudomonadota</taxon>
        <taxon>Betaproteobacteria</taxon>
        <taxon>Burkholderiales</taxon>
        <taxon>Oxalobacteraceae</taxon>
        <taxon>Telluria group</taxon>
        <taxon>Massilia</taxon>
    </lineage>
</organism>
<sequence>MTKLKIDFVSDISCPWCVIGLKSLEQAIGRLDGAVSAELHFQPFELNPRMAAEGQDIGEHLSEKYGATPEQGAQTREMIRARGAELGFTFDMGARSRIYNTFDAHRLLHWAEQQGRQRELKMALFEAYFTKGDSPGDHAVLARVAGEVGLDAAAAAEVLASGAYAAEVREREQFYQQQGINSVPAIIINDRHLISGGQPPEVFEQALRQIAAESTEKFTSTEQ</sequence>
<dbReference type="Gene3D" id="3.40.30.10">
    <property type="entry name" value="Glutaredoxin"/>
    <property type="match status" value="1"/>
</dbReference>
<proteinExistence type="predicted"/>
<dbReference type="CDD" id="cd03024">
    <property type="entry name" value="DsbA_FrnE"/>
    <property type="match status" value="1"/>
</dbReference>
<feature type="domain" description="DSBA-like thioredoxin" evidence="1">
    <location>
        <begin position="6"/>
        <end position="207"/>
    </location>
</feature>
<dbReference type="InterPro" id="IPR001853">
    <property type="entry name" value="DSBA-like_thioredoxin_dom"/>
</dbReference>
<dbReference type="SUPFAM" id="SSF52833">
    <property type="entry name" value="Thioredoxin-like"/>
    <property type="match status" value="1"/>
</dbReference>
<evidence type="ECO:0000313" key="3">
    <source>
        <dbReference type="Proteomes" id="UP000819052"/>
    </source>
</evidence>
<dbReference type="PANTHER" id="PTHR13887">
    <property type="entry name" value="GLUTATHIONE S-TRANSFERASE KAPPA"/>
    <property type="match status" value="1"/>
</dbReference>
<dbReference type="PANTHER" id="PTHR13887:SF41">
    <property type="entry name" value="THIOREDOXIN SUPERFAMILY PROTEIN"/>
    <property type="match status" value="1"/>
</dbReference>
<reference evidence="2 3" key="1">
    <citation type="submission" date="2019-09" db="EMBL/GenBank/DDBJ databases">
        <title>Taxonomy of Antarctic Massilia spp.: description of Massilia rubra sp. nov., Massilia aquatica sp. nov., Massilia mucilaginosa sp. nov., Massilia frigida sp. nov. isolated from streams, lakes and regoliths.</title>
        <authorList>
            <person name="Holochova P."/>
            <person name="Sedlacek I."/>
            <person name="Kralova S."/>
            <person name="Maslanova I."/>
            <person name="Busse H.-J."/>
            <person name="Stankova E."/>
            <person name="Vrbovska V."/>
            <person name="Kovarovic V."/>
            <person name="Bartak M."/>
            <person name="Svec P."/>
            <person name="Pantucek R."/>
        </authorList>
    </citation>
    <scope>NUCLEOTIDE SEQUENCE [LARGE SCALE GENOMIC DNA]</scope>
    <source>
        <strain evidence="2 3">CCM 8693</strain>
    </source>
</reference>
<dbReference type="InterPro" id="IPR036249">
    <property type="entry name" value="Thioredoxin-like_sf"/>
</dbReference>
<gene>
    <name evidence="2" type="ORF">F1609_01800</name>
</gene>
<evidence type="ECO:0000313" key="2">
    <source>
        <dbReference type="EMBL" id="NHZ38906.1"/>
    </source>
</evidence>
<protein>
    <submittedName>
        <fullName evidence="2">DsbA family oxidoreductase</fullName>
    </submittedName>
</protein>